<dbReference type="EMBL" id="MLJW01001353">
    <property type="protein sequence ID" value="OIQ78698.1"/>
    <property type="molecule type" value="Genomic_DNA"/>
</dbReference>
<dbReference type="AlphaFoldDB" id="A0A1J5Q676"/>
<sequence length="65" mass="6686">MRLMLGTAKAKRRIIGVLAAFLDDSGTHDGSPFVVIGGLFGTPLCQGSCPALYFSSNSQVGGIGQ</sequence>
<gene>
    <name evidence="1" type="ORF">GALL_395970</name>
</gene>
<accession>A0A1J5Q676</accession>
<name>A0A1J5Q676_9ZZZZ</name>
<evidence type="ECO:0000313" key="1">
    <source>
        <dbReference type="EMBL" id="OIQ78698.1"/>
    </source>
</evidence>
<comment type="caution">
    <text evidence="1">The sequence shown here is derived from an EMBL/GenBank/DDBJ whole genome shotgun (WGS) entry which is preliminary data.</text>
</comment>
<organism evidence="1">
    <name type="scientific">mine drainage metagenome</name>
    <dbReference type="NCBI Taxonomy" id="410659"/>
    <lineage>
        <taxon>unclassified sequences</taxon>
        <taxon>metagenomes</taxon>
        <taxon>ecological metagenomes</taxon>
    </lineage>
</organism>
<protein>
    <submittedName>
        <fullName evidence="1">Uncharacterized protein</fullName>
    </submittedName>
</protein>
<proteinExistence type="predicted"/>
<reference evidence="1" key="1">
    <citation type="submission" date="2016-10" db="EMBL/GenBank/DDBJ databases">
        <title>Sequence of Gallionella enrichment culture.</title>
        <authorList>
            <person name="Poehlein A."/>
            <person name="Muehling M."/>
            <person name="Daniel R."/>
        </authorList>
    </citation>
    <scope>NUCLEOTIDE SEQUENCE</scope>
</reference>